<name>A0A8S9S8Q1_BRACR</name>
<dbReference type="Proteomes" id="UP000712600">
    <property type="component" value="Unassembled WGS sequence"/>
</dbReference>
<sequence length="60" mass="6601">MSSRGGISHIFIPNPHIVGKRIDGIYNEAINYKTVSGREKKRRGQAAARSGESNFLSSIQ</sequence>
<evidence type="ECO:0000313" key="3">
    <source>
        <dbReference type="Proteomes" id="UP000712600"/>
    </source>
</evidence>
<feature type="compositionally biased region" description="Polar residues" evidence="1">
    <location>
        <begin position="51"/>
        <end position="60"/>
    </location>
</feature>
<organism evidence="2 3">
    <name type="scientific">Brassica cretica</name>
    <name type="common">Mustard</name>
    <dbReference type="NCBI Taxonomy" id="69181"/>
    <lineage>
        <taxon>Eukaryota</taxon>
        <taxon>Viridiplantae</taxon>
        <taxon>Streptophyta</taxon>
        <taxon>Embryophyta</taxon>
        <taxon>Tracheophyta</taxon>
        <taxon>Spermatophyta</taxon>
        <taxon>Magnoliopsida</taxon>
        <taxon>eudicotyledons</taxon>
        <taxon>Gunneridae</taxon>
        <taxon>Pentapetalae</taxon>
        <taxon>rosids</taxon>
        <taxon>malvids</taxon>
        <taxon>Brassicales</taxon>
        <taxon>Brassicaceae</taxon>
        <taxon>Brassiceae</taxon>
        <taxon>Brassica</taxon>
    </lineage>
</organism>
<gene>
    <name evidence="2" type="ORF">F2Q69_00027514</name>
</gene>
<dbReference type="EMBL" id="QGKX02000088">
    <property type="protein sequence ID" value="KAF3590091.1"/>
    <property type="molecule type" value="Genomic_DNA"/>
</dbReference>
<reference evidence="2" key="1">
    <citation type="submission" date="2019-12" db="EMBL/GenBank/DDBJ databases">
        <title>Genome sequencing and annotation of Brassica cretica.</title>
        <authorList>
            <person name="Studholme D.J."/>
            <person name="Sarris P."/>
        </authorList>
    </citation>
    <scope>NUCLEOTIDE SEQUENCE</scope>
    <source>
        <strain evidence="2">PFS-109/04</strain>
        <tissue evidence="2">Leaf</tissue>
    </source>
</reference>
<comment type="caution">
    <text evidence="2">The sequence shown here is derived from an EMBL/GenBank/DDBJ whole genome shotgun (WGS) entry which is preliminary data.</text>
</comment>
<evidence type="ECO:0000313" key="2">
    <source>
        <dbReference type="EMBL" id="KAF3590091.1"/>
    </source>
</evidence>
<feature type="region of interest" description="Disordered" evidence="1">
    <location>
        <begin position="36"/>
        <end position="60"/>
    </location>
</feature>
<accession>A0A8S9S8Q1</accession>
<evidence type="ECO:0000256" key="1">
    <source>
        <dbReference type="SAM" id="MobiDB-lite"/>
    </source>
</evidence>
<dbReference type="AlphaFoldDB" id="A0A8S9S8Q1"/>
<proteinExistence type="predicted"/>
<protein>
    <submittedName>
        <fullName evidence="2">Uncharacterized protein</fullName>
    </submittedName>
</protein>